<keyword evidence="2" id="KW-1185">Reference proteome</keyword>
<gene>
    <name evidence="1" type="ORF">ULMS_20460</name>
</gene>
<reference evidence="1 2" key="1">
    <citation type="submission" date="2019-08" db="EMBL/GenBank/DDBJ databases">
        <title>Ulvibacter marinistellae sp. nov., isolated from a starfish, Patiria pectinifera.</title>
        <authorList>
            <person name="Kawano K."/>
            <person name="Ushijima N."/>
            <person name="Kihara M."/>
            <person name="Itoh H."/>
        </authorList>
    </citation>
    <scope>NUCLEOTIDE SEQUENCE [LARGE SCALE GENOMIC DNA]</scope>
    <source>
        <strain evidence="1 2">KK4</strain>
    </source>
</reference>
<protein>
    <recommendedName>
        <fullName evidence="3">Adhesin domain-containing protein</fullName>
    </recommendedName>
</protein>
<accession>A0A5J4FYS4</accession>
<evidence type="ECO:0008006" key="3">
    <source>
        <dbReference type="Google" id="ProtNLM"/>
    </source>
</evidence>
<comment type="caution">
    <text evidence="1">The sequence shown here is derived from an EMBL/GenBank/DDBJ whole genome shotgun (WGS) entry which is preliminary data.</text>
</comment>
<proteinExistence type="predicted"/>
<evidence type="ECO:0000313" key="2">
    <source>
        <dbReference type="Proteomes" id="UP000326994"/>
    </source>
</evidence>
<sequence length="360" mass="40461">MKSRYNILFFLLLTPALLFANGGKLKGKYSKERKISKEFNVNTDAELKVDNAYGNINITTWNESRTVIDVLIKTSSDNESKAIEKLEDITIDFKASSSLVIATTNFEGNGRNSSWKRNNNHVSYEIIYTIKLPMENSVDLTNKYGAITITTINGKARINAMYGDVILGDLNADNNNIKMRYTDHATINYMKSGKIDADYSDFSLEKTENLELIADYTKSNIGNVNELNYHNRYGKLRVDNAANVNGKADYNGGFFKNVQNNFNVTARYSTLNLEKTQASMKNIIIEGSYSKITLGLHPKYNFKFNASLGYGGLKGANFITMTTKNEKGSKKDYEGFFGNENTNNNININSRYGSITLTQN</sequence>
<dbReference type="AlphaFoldDB" id="A0A5J4FYS4"/>
<dbReference type="OrthoDB" id="1117657at2"/>
<evidence type="ECO:0000313" key="1">
    <source>
        <dbReference type="EMBL" id="GEQ86538.1"/>
    </source>
</evidence>
<dbReference type="EMBL" id="BKCF01000003">
    <property type="protein sequence ID" value="GEQ86538.1"/>
    <property type="molecule type" value="Genomic_DNA"/>
</dbReference>
<organism evidence="1 2">
    <name type="scientific">Patiriisocius marinistellae</name>
    <dbReference type="NCBI Taxonomy" id="2494560"/>
    <lineage>
        <taxon>Bacteria</taxon>
        <taxon>Pseudomonadati</taxon>
        <taxon>Bacteroidota</taxon>
        <taxon>Flavobacteriia</taxon>
        <taxon>Flavobacteriales</taxon>
        <taxon>Flavobacteriaceae</taxon>
        <taxon>Patiriisocius</taxon>
    </lineage>
</organism>
<dbReference type="RefSeq" id="WP_151894457.1">
    <property type="nucleotide sequence ID" value="NZ_BKCF01000003.1"/>
</dbReference>
<dbReference type="Proteomes" id="UP000326994">
    <property type="component" value="Unassembled WGS sequence"/>
</dbReference>
<name>A0A5J4FYS4_9FLAO</name>